<accession>A0A4Y2E074</accession>
<evidence type="ECO:0000313" key="1">
    <source>
        <dbReference type="EMBL" id="GBM21706.1"/>
    </source>
</evidence>
<proteinExistence type="predicted"/>
<sequence>MLPDQNEQGVEIGSERLDRHELHCNSKCMLPRSHERKKTELKGNCLVLKAIRGNHDPHVFNIYGLLAFDTRERPSGYLMFEINMRLLYEHWLDPGEGSNPINLNEIWIN</sequence>
<reference evidence="1 2" key="1">
    <citation type="journal article" date="2019" name="Sci. Rep.">
        <title>Orb-weaving spider Araneus ventricosus genome elucidates the spidroin gene catalogue.</title>
        <authorList>
            <person name="Kono N."/>
            <person name="Nakamura H."/>
            <person name="Ohtoshi R."/>
            <person name="Moran D.A.P."/>
            <person name="Shinohara A."/>
            <person name="Yoshida Y."/>
            <person name="Fujiwara M."/>
            <person name="Mori M."/>
            <person name="Tomita M."/>
            <person name="Arakawa K."/>
        </authorList>
    </citation>
    <scope>NUCLEOTIDE SEQUENCE [LARGE SCALE GENOMIC DNA]</scope>
</reference>
<comment type="caution">
    <text evidence="1">The sequence shown here is derived from an EMBL/GenBank/DDBJ whole genome shotgun (WGS) entry which is preliminary data.</text>
</comment>
<gene>
    <name evidence="1" type="ORF">AVEN_9772_1</name>
</gene>
<organism evidence="1 2">
    <name type="scientific">Araneus ventricosus</name>
    <name type="common">Orbweaver spider</name>
    <name type="synonym">Epeira ventricosa</name>
    <dbReference type="NCBI Taxonomy" id="182803"/>
    <lineage>
        <taxon>Eukaryota</taxon>
        <taxon>Metazoa</taxon>
        <taxon>Ecdysozoa</taxon>
        <taxon>Arthropoda</taxon>
        <taxon>Chelicerata</taxon>
        <taxon>Arachnida</taxon>
        <taxon>Araneae</taxon>
        <taxon>Araneomorphae</taxon>
        <taxon>Entelegynae</taxon>
        <taxon>Araneoidea</taxon>
        <taxon>Araneidae</taxon>
        <taxon>Araneus</taxon>
    </lineage>
</organism>
<protein>
    <submittedName>
        <fullName evidence="1">Uncharacterized protein</fullName>
    </submittedName>
</protein>
<name>A0A4Y2E074_ARAVE</name>
<evidence type="ECO:0000313" key="2">
    <source>
        <dbReference type="Proteomes" id="UP000499080"/>
    </source>
</evidence>
<keyword evidence="2" id="KW-1185">Reference proteome</keyword>
<dbReference type="EMBL" id="BGPR01091037">
    <property type="protein sequence ID" value="GBM21706.1"/>
    <property type="molecule type" value="Genomic_DNA"/>
</dbReference>
<dbReference type="AlphaFoldDB" id="A0A4Y2E074"/>
<dbReference type="Proteomes" id="UP000499080">
    <property type="component" value="Unassembled WGS sequence"/>
</dbReference>